<organism evidence="1 2">
    <name type="scientific">Naganishia friedmannii</name>
    <dbReference type="NCBI Taxonomy" id="89922"/>
    <lineage>
        <taxon>Eukaryota</taxon>
        <taxon>Fungi</taxon>
        <taxon>Dikarya</taxon>
        <taxon>Basidiomycota</taxon>
        <taxon>Agaricomycotina</taxon>
        <taxon>Tremellomycetes</taxon>
        <taxon>Filobasidiales</taxon>
        <taxon>Filobasidiaceae</taxon>
        <taxon>Naganishia</taxon>
    </lineage>
</organism>
<comment type="caution">
    <text evidence="1">The sequence shown here is derived from an EMBL/GenBank/DDBJ whole genome shotgun (WGS) entry which is preliminary data.</text>
</comment>
<name>A0ACC2V292_9TREE</name>
<keyword evidence="2" id="KW-1185">Reference proteome</keyword>
<protein>
    <submittedName>
        <fullName evidence="1">Uncharacterized protein</fullName>
    </submittedName>
</protein>
<gene>
    <name evidence="1" type="ORF">QFC21_006661</name>
</gene>
<evidence type="ECO:0000313" key="1">
    <source>
        <dbReference type="EMBL" id="KAJ9092786.1"/>
    </source>
</evidence>
<proteinExistence type="predicted"/>
<reference evidence="1" key="1">
    <citation type="submission" date="2023-04" db="EMBL/GenBank/DDBJ databases">
        <title>Draft Genome sequencing of Naganishia species isolated from polar environments using Oxford Nanopore Technology.</title>
        <authorList>
            <person name="Leo P."/>
            <person name="Venkateswaran K."/>
        </authorList>
    </citation>
    <scope>NUCLEOTIDE SEQUENCE</scope>
    <source>
        <strain evidence="1">MNA-CCFEE 5423</strain>
    </source>
</reference>
<dbReference type="Proteomes" id="UP001227268">
    <property type="component" value="Unassembled WGS sequence"/>
</dbReference>
<dbReference type="EMBL" id="JASBWT010000035">
    <property type="protein sequence ID" value="KAJ9092786.1"/>
    <property type="molecule type" value="Genomic_DNA"/>
</dbReference>
<accession>A0ACC2V292</accession>
<evidence type="ECO:0000313" key="2">
    <source>
        <dbReference type="Proteomes" id="UP001227268"/>
    </source>
</evidence>
<sequence>MANTMNRQERQLEQILQLPGNNVCADCKAPSPRWASINLAIFLCITCASIHRSLGTHTSRVKSLSLDTWTREMVEAMRKGGNVRGNAEWNPDEVRNPVPLSTVGESAGREGEMERFIRRKYEEGAFRADRAQRRERALEEETTMATNKSRARQGQDVYGYSTGSSLLIPTASAAKASFIDNNASPGNDHLQYNHYPQSVAGPSSFTAGTGKKTSKTARAHVDANWADFMDSVDPPYAGSSLNGGNAKAKGRGKKAGRLLGMPFIDSGYDDDGYGEEGDHGGASRGGGVRLPPVTKAPKGLAYKTGSGGEGKAVPPPPLPPKTKLQTNPRPSSIEAKISGGNSLANGTAKDGPFTHLPTATPTPTPAPALIDITQPQIHPGQSQAYQTQPMSAHSQQLGMVNPYNPFMQMQQPQFQQAQYQQTQFPQPQFPPQFQQPQMSSYGGQQMQPGMGMSSGMMMHANGTVYQQQYHPALAQQQQPMYAGQQQMGGYVNGQGGQMMGYGQSQMGQSQQMQHGQSQMGQMQGQGMMGWQ</sequence>